<gene>
    <name evidence="2" type="ORF">A2415_01195</name>
</gene>
<dbReference type="Proteomes" id="UP000179113">
    <property type="component" value="Unassembled WGS sequence"/>
</dbReference>
<dbReference type="Gene3D" id="3.30.1490.480">
    <property type="entry name" value="Endolytic murein transglycosylase"/>
    <property type="match status" value="1"/>
</dbReference>
<accession>A0A1F4WGW4</accession>
<keyword evidence="1" id="KW-1133">Transmembrane helix</keyword>
<evidence type="ECO:0000256" key="1">
    <source>
        <dbReference type="SAM" id="Phobius"/>
    </source>
</evidence>
<comment type="caution">
    <text evidence="2">The sequence shown here is derived from an EMBL/GenBank/DDBJ whole genome shotgun (WGS) entry which is preliminary data.</text>
</comment>
<feature type="transmembrane region" description="Helical" evidence="1">
    <location>
        <begin position="12"/>
        <end position="31"/>
    </location>
</feature>
<keyword evidence="1" id="KW-0472">Membrane</keyword>
<sequence>MAKDTKKPTAKILSRALVLLIIITFGSALYYKNFQSKFEAPRNNTQLIEFTIKKDVTLQAVISDLHYFDFIKDENTFRYALERTKDNKPGGENALKAGINTIDREATYPISQSMTAWQIADILLNQGKYTPCNHGCPDTNFNPELLPGGDLAPTIKQKYEWVKTYADCVKAIGNDGGQLSSEQYYQRTGIRRCVAPDGREFTDGKEGWSEVPSP</sequence>
<reference evidence="2 3" key="1">
    <citation type="journal article" date="2016" name="Nat. Commun.">
        <title>Thousands of microbial genomes shed light on interconnected biogeochemical processes in an aquifer system.</title>
        <authorList>
            <person name="Anantharaman K."/>
            <person name="Brown C.T."/>
            <person name="Hug L.A."/>
            <person name="Sharon I."/>
            <person name="Castelle C.J."/>
            <person name="Probst A.J."/>
            <person name="Thomas B.C."/>
            <person name="Singh A."/>
            <person name="Wilkins M.J."/>
            <person name="Karaoz U."/>
            <person name="Brodie E.L."/>
            <person name="Williams K.H."/>
            <person name="Hubbard S.S."/>
            <person name="Banfield J.F."/>
        </authorList>
    </citation>
    <scope>NUCLEOTIDE SEQUENCE [LARGE SCALE GENOMIC DNA]</scope>
</reference>
<protein>
    <submittedName>
        <fullName evidence="2">Uncharacterized protein</fullName>
    </submittedName>
</protein>
<proteinExistence type="predicted"/>
<name>A0A1F4WGW4_UNCKA</name>
<organism evidence="2 3">
    <name type="scientific">candidate division WWE3 bacterium RIFOXYC1_FULL_39_7</name>
    <dbReference type="NCBI Taxonomy" id="1802643"/>
    <lineage>
        <taxon>Bacteria</taxon>
        <taxon>Katanobacteria</taxon>
    </lineage>
</organism>
<evidence type="ECO:0000313" key="2">
    <source>
        <dbReference type="EMBL" id="OGC68609.1"/>
    </source>
</evidence>
<dbReference type="EMBL" id="MEWA01000038">
    <property type="protein sequence ID" value="OGC68609.1"/>
    <property type="molecule type" value="Genomic_DNA"/>
</dbReference>
<keyword evidence="1" id="KW-0812">Transmembrane</keyword>
<dbReference type="AlphaFoldDB" id="A0A1F4WGW4"/>
<evidence type="ECO:0000313" key="3">
    <source>
        <dbReference type="Proteomes" id="UP000179113"/>
    </source>
</evidence>